<protein>
    <submittedName>
        <fullName evidence="2 3">Uncharacterized protein</fullName>
    </submittedName>
</protein>
<evidence type="ECO:0000313" key="1">
    <source>
        <dbReference type="Proteomes" id="UP000095280"/>
    </source>
</evidence>
<sequence length="17" mass="1738">MSLAACPFNLTPCAAVE</sequence>
<organism evidence="1 2">
    <name type="scientific">Macrostomum lignano</name>
    <dbReference type="NCBI Taxonomy" id="282301"/>
    <lineage>
        <taxon>Eukaryota</taxon>
        <taxon>Metazoa</taxon>
        <taxon>Spiralia</taxon>
        <taxon>Lophotrochozoa</taxon>
        <taxon>Platyhelminthes</taxon>
        <taxon>Rhabditophora</taxon>
        <taxon>Macrostomorpha</taxon>
        <taxon>Macrostomida</taxon>
        <taxon>Macrostomidae</taxon>
        <taxon>Macrostomum</taxon>
    </lineage>
</organism>
<proteinExistence type="predicted"/>
<evidence type="ECO:0000313" key="2">
    <source>
        <dbReference type="WBParaSite" id="maker-uti_cns_0008281-snap-gene-0.3-mRNA-1"/>
    </source>
</evidence>
<keyword evidence="1" id="KW-1185">Reference proteome</keyword>
<dbReference type="WBParaSite" id="maker-uti_cns_0008281-snap-gene-0.3-mRNA-1">
    <property type="protein sequence ID" value="maker-uti_cns_0008281-snap-gene-0.3-mRNA-1"/>
    <property type="gene ID" value="maker-uti_cns_0008281-snap-gene-0.3"/>
</dbReference>
<evidence type="ECO:0000313" key="3">
    <source>
        <dbReference type="WBParaSite" id="maker-uti_cns_0047508-snap-gene-0.3-mRNA-1"/>
    </source>
</evidence>
<dbReference type="AlphaFoldDB" id="A0A1I8HVJ1"/>
<accession>A0A1I8HVJ1</accession>
<name>A0A1I8HVJ1_9PLAT</name>
<dbReference type="Proteomes" id="UP000095280">
    <property type="component" value="Unplaced"/>
</dbReference>
<reference evidence="2 3" key="1">
    <citation type="submission" date="2016-11" db="UniProtKB">
        <authorList>
            <consortium name="WormBaseParasite"/>
        </authorList>
    </citation>
    <scope>IDENTIFICATION</scope>
</reference>
<dbReference type="WBParaSite" id="maker-uti_cns_0047508-snap-gene-0.3-mRNA-1">
    <property type="protein sequence ID" value="maker-uti_cns_0047508-snap-gene-0.3-mRNA-1"/>
    <property type="gene ID" value="maker-uti_cns_0047508-snap-gene-0.3"/>
</dbReference>